<organism evidence="6 7">
    <name type="scientific">Branchiostoma lanceolatum</name>
    <name type="common">Common lancelet</name>
    <name type="synonym">Amphioxus lanceolatum</name>
    <dbReference type="NCBI Taxonomy" id="7740"/>
    <lineage>
        <taxon>Eukaryota</taxon>
        <taxon>Metazoa</taxon>
        <taxon>Chordata</taxon>
        <taxon>Cephalochordata</taxon>
        <taxon>Leptocardii</taxon>
        <taxon>Amphioxiformes</taxon>
        <taxon>Branchiostomatidae</taxon>
        <taxon>Branchiostoma</taxon>
    </lineage>
</organism>
<dbReference type="GO" id="GO:0022627">
    <property type="term" value="C:cytosolic small ribosomal subunit"/>
    <property type="evidence" value="ECO:0007669"/>
    <property type="project" value="TreeGrafter"/>
</dbReference>
<dbReference type="InterPro" id="IPR036390">
    <property type="entry name" value="WH_DNA-bd_sf"/>
</dbReference>
<dbReference type="Gene3D" id="1.10.10.10">
    <property type="entry name" value="Winged helix-like DNA-binding domain superfamily/Winged helix DNA-binding domain"/>
    <property type="match status" value="1"/>
</dbReference>
<dbReference type="InterPro" id="IPR036388">
    <property type="entry name" value="WH-like_DNA-bd_sf"/>
</dbReference>
<evidence type="ECO:0000256" key="5">
    <source>
        <dbReference type="ARBA" id="ARBA00035466"/>
    </source>
</evidence>
<keyword evidence="2" id="KW-0689">Ribosomal protein</keyword>
<evidence type="ECO:0000256" key="4">
    <source>
        <dbReference type="ARBA" id="ARBA00035143"/>
    </source>
</evidence>
<dbReference type="GO" id="GO:0003723">
    <property type="term" value="F:RNA binding"/>
    <property type="evidence" value="ECO:0007669"/>
    <property type="project" value="TreeGrafter"/>
</dbReference>
<keyword evidence="7" id="KW-1185">Reference proteome</keyword>
<dbReference type="GO" id="GO:0006412">
    <property type="term" value="P:translation"/>
    <property type="evidence" value="ECO:0007669"/>
    <property type="project" value="InterPro"/>
</dbReference>
<dbReference type="EMBL" id="OV696692">
    <property type="protein sequence ID" value="CAH1269971.1"/>
    <property type="molecule type" value="Genomic_DNA"/>
</dbReference>
<dbReference type="PANTHER" id="PTHR11710:SF0">
    <property type="entry name" value="40S RIBOSOMAL PROTEIN S19"/>
    <property type="match status" value="1"/>
</dbReference>
<name>A0A8K0ABW8_BRALA</name>
<evidence type="ECO:0000256" key="1">
    <source>
        <dbReference type="ARBA" id="ARBA00010014"/>
    </source>
</evidence>
<gene>
    <name evidence="6" type="primary">RPS19</name>
    <name evidence="6" type="ORF">BLAG_LOCUS22432</name>
</gene>
<dbReference type="SMART" id="SM01413">
    <property type="entry name" value="Ribosomal_S19e"/>
    <property type="match status" value="1"/>
</dbReference>
<dbReference type="PROSITE" id="PS00628">
    <property type="entry name" value="RIBOSOMAL_S19E"/>
    <property type="match status" value="1"/>
</dbReference>
<evidence type="ECO:0000313" key="7">
    <source>
        <dbReference type="Proteomes" id="UP000838412"/>
    </source>
</evidence>
<protein>
    <recommendedName>
        <fullName evidence="4">Small ribosomal subunit protein eS19</fullName>
    </recommendedName>
    <alternativeName>
        <fullName evidence="5">40S ribosomal protein S19</fullName>
    </alternativeName>
</protein>
<dbReference type="SUPFAM" id="SSF46785">
    <property type="entry name" value="Winged helix' DNA-binding domain"/>
    <property type="match status" value="1"/>
</dbReference>
<dbReference type="Pfam" id="PF01090">
    <property type="entry name" value="Ribosomal_S19e"/>
    <property type="match status" value="1"/>
</dbReference>
<evidence type="ECO:0000256" key="2">
    <source>
        <dbReference type="ARBA" id="ARBA00022980"/>
    </source>
</evidence>
<dbReference type="FunFam" id="1.10.10.10:FF:000118">
    <property type="entry name" value="40S ribosomal protein S19"/>
    <property type="match status" value="1"/>
</dbReference>
<dbReference type="GO" id="GO:0000028">
    <property type="term" value="P:ribosomal small subunit assembly"/>
    <property type="evidence" value="ECO:0007669"/>
    <property type="project" value="TreeGrafter"/>
</dbReference>
<keyword evidence="3" id="KW-0687">Ribonucleoprotein</keyword>
<dbReference type="OrthoDB" id="428974at2759"/>
<dbReference type="InterPro" id="IPR001266">
    <property type="entry name" value="Ribosomal_eS19"/>
</dbReference>
<sequence length="179" mass="19824">MLSNLSQISRSSTWHPGYFPFSRPLSLPPFSKMPGGVTVKDVNQQDFVKAFAAFLKKSGKLKLPEWVDLVKTAPHKELAPYDPDWYYLRAASTARHLYMRSGVGVGAMCKIYGGRKRRGTKPAKFRICARGVSRNVLQSLEGVKMVEKDAAGGRRLTAQGQRDLDRIAGQVATAARKAQ</sequence>
<dbReference type="InterPro" id="IPR018277">
    <property type="entry name" value="Ribosomal_eS19_CS"/>
</dbReference>
<dbReference type="PANTHER" id="PTHR11710">
    <property type="entry name" value="40S RIBOSOMAL PROTEIN S19"/>
    <property type="match status" value="1"/>
</dbReference>
<comment type="similarity">
    <text evidence="1">Belongs to the eukaryotic ribosomal protein eS19 family.</text>
</comment>
<proteinExistence type="inferred from homology"/>
<accession>A0A8K0ABW8</accession>
<dbReference type="GO" id="GO:0003735">
    <property type="term" value="F:structural constituent of ribosome"/>
    <property type="evidence" value="ECO:0007669"/>
    <property type="project" value="InterPro"/>
</dbReference>
<reference evidence="6" key="1">
    <citation type="submission" date="2022-01" db="EMBL/GenBank/DDBJ databases">
        <authorList>
            <person name="Braso-Vives M."/>
        </authorList>
    </citation>
    <scope>NUCLEOTIDE SEQUENCE</scope>
</reference>
<dbReference type="Proteomes" id="UP000838412">
    <property type="component" value="Chromosome 7"/>
</dbReference>
<dbReference type="AlphaFoldDB" id="A0A8K0ABW8"/>
<evidence type="ECO:0000313" key="6">
    <source>
        <dbReference type="EMBL" id="CAH1269971.1"/>
    </source>
</evidence>
<evidence type="ECO:0000256" key="3">
    <source>
        <dbReference type="ARBA" id="ARBA00023274"/>
    </source>
</evidence>